<organism evidence="3">
    <name type="scientific">uncultured Gemmatimonadota bacterium</name>
    <dbReference type="NCBI Taxonomy" id="203437"/>
    <lineage>
        <taxon>Bacteria</taxon>
        <taxon>Pseudomonadati</taxon>
        <taxon>Gemmatimonadota</taxon>
        <taxon>environmental samples</taxon>
    </lineage>
</organism>
<dbReference type="Gene3D" id="1.10.287.70">
    <property type="match status" value="1"/>
</dbReference>
<dbReference type="SUPFAM" id="SSF81324">
    <property type="entry name" value="Voltage-gated potassium channels"/>
    <property type="match status" value="1"/>
</dbReference>
<keyword evidence="1" id="KW-0472">Membrane</keyword>
<gene>
    <name evidence="3" type="ORF">AVDCRST_MAG89-2118</name>
</gene>
<sequence>MVLGLALLPALGTGLIRQIAALLHDPDGHAHTIAFAFANLFVAMVFFALIYLELGIYSPSEPGGDVTSFTTCLYFSASILTTTGLGEFVPRPETRFIAALQMIFGYLAFGILTSATFFLLLHRSQKAQPAARPLD</sequence>
<accession>A0A6J4LFM1</accession>
<keyword evidence="1" id="KW-1133">Transmembrane helix</keyword>
<protein>
    <recommendedName>
        <fullName evidence="2">Potassium channel domain-containing protein</fullName>
    </recommendedName>
</protein>
<dbReference type="Pfam" id="PF07885">
    <property type="entry name" value="Ion_trans_2"/>
    <property type="match status" value="1"/>
</dbReference>
<proteinExistence type="predicted"/>
<keyword evidence="1" id="KW-0812">Transmembrane</keyword>
<name>A0A6J4LFM1_9BACT</name>
<evidence type="ECO:0000313" key="3">
    <source>
        <dbReference type="EMBL" id="CAA9330873.1"/>
    </source>
</evidence>
<feature type="transmembrane region" description="Helical" evidence="1">
    <location>
        <begin position="66"/>
        <end position="85"/>
    </location>
</feature>
<feature type="transmembrane region" description="Helical" evidence="1">
    <location>
        <begin position="33"/>
        <end position="54"/>
    </location>
</feature>
<feature type="domain" description="Potassium channel" evidence="2">
    <location>
        <begin position="42"/>
        <end position="115"/>
    </location>
</feature>
<dbReference type="EMBL" id="CADCTV010000446">
    <property type="protein sequence ID" value="CAA9330873.1"/>
    <property type="molecule type" value="Genomic_DNA"/>
</dbReference>
<dbReference type="InterPro" id="IPR013099">
    <property type="entry name" value="K_chnl_dom"/>
</dbReference>
<reference evidence="3" key="1">
    <citation type="submission" date="2020-02" db="EMBL/GenBank/DDBJ databases">
        <authorList>
            <person name="Meier V. D."/>
        </authorList>
    </citation>
    <scope>NUCLEOTIDE SEQUENCE</scope>
    <source>
        <strain evidence="3">AVDCRST_MAG89</strain>
    </source>
</reference>
<feature type="transmembrane region" description="Helical" evidence="1">
    <location>
        <begin position="97"/>
        <end position="121"/>
    </location>
</feature>
<dbReference type="AlphaFoldDB" id="A0A6J4LFM1"/>
<evidence type="ECO:0000256" key="1">
    <source>
        <dbReference type="SAM" id="Phobius"/>
    </source>
</evidence>
<evidence type="ECO:0000259" key="2">
    <source>
        <dbReference type="Pfam" id="PF07885"/>
    </source>
</evidence>